<protein>
    <submittedName>
        <fullName evidence="2">Uncharacterized protein</fullName>
    </submittedName>
</protein>
<dbReference type="EMBL" id="KZ107844">
    <property type="protein sequence ID" value="OSS49357.1"/>
    <property type="molecule type" value="Genomic_DNA"/>
</dbReference>
<sequence length="292" mass="31453">MASQLITVLAPPSNSPHATSVSCAVTVPNPTPLSEALKGEVVDPPPDIDVTAMIKLLEPIAETLNEAAEEAKYPTPPINTPTVASPPASVVYRHPRPRTRSQGISTISDRLARAKIDIHRYTHQDCDVLSNSEHSILTSSTAGDDNSESDLLSEDERDVHEIHVAIGSPRTIPIGLVSFTSNDLADRPLLPFNSATAVEGSTATADTAVGSGSQNRDSVGSLATGVTEMTTWNEEVESDLERVLQRLENLANDEYKLDTSKPFGYYYEAHLRRLLAAPNRRVPVTVVPVDMA</sequence>
<organism evidence="2 3">
    <name type="scientific">Epicoccum nigrum</name>
    <name type="common">Soil fungus</name>
    <name type="synonym">Epicoccum purpurascens</name>
    <dbReference type="NCBI Taxonomy" id="105696"/>
    <lineage>
        <taxon>Eukaryota</taxon>
        <taxon>Fungi</taxon>
        <taxon>Dikarya</taxon>
        <taxon>Ascomycota</taxon>
        <taxon>Pezizomycotina</taxon>
        <taxon>Dothideomycetes</taxon>
        <taxon>Pleosporomycetidae</taxon>
        <taxon>Pleosporales</taxon>
        <taxon>Pleosporineae</taxon>
        <taxon>Didymellaceae</taxon>
        <taxon>Epicoccum</taxon>
    </lineage>
</organism>
<dbReference type="AlphaFoldDB" id="A0A1Y2M1M5"/>
<evidence type="ECO:0000256" key="1">
    <source>
        <dbReference type="SAM" id="MobiDB-lite"/>
    </source>
</evidence>
<keyword evidence="3" id="KW-1185">Reference proteome</keyword>
<dbReference type="InParanoid" id="A0A1Y2M1M5"/>
<gene>
    <name evidence="2" type="ORF">B5807_05347</name>
</gene>
<proteinExistence type="predicted"/>
<accession>A0A1Y2M1M5</accession>
<dbReference type="OMA" id="ICLRLEQ"/>
<name>A0A1Y2M1M5_EPING</name>
<dbReference type="Proteomes" id="UP000193240">
    <property type="component" value="Unassembled WGS sequence"/>
</dbReference>
<evidence type="ECO:0000313" key="3">
    <source>
        <dbReference type="Proteomes" id="UP000193240"/>
    </source>
</evidence>
<feature type="region of interest" description="Disordered" evidence="1">
    <location>
        <begin position="72"/>
        <end position="101"/>
    </location>
</feature>
<reference evidence="2 3" key="1">
    <citation type="journal article" date="2017" name="Genome Announc.">
        <title>Genome sequence of the saprophytic ascomycete Epicoccum nigrum ICMP 19927 strain isolated from New Zealand.</title>
        <authorList>
            <person name="Fokin M."/>
            <person name="Fleetwood D."/>
            <person name="Weir B.S."/>
            <person name="Villas-Boas S.G."/>
        </authorList>
    </citation>
    <scope>NUCLEOTIDE SEQUENCE [LARGE SCALE GENOMIC DNA]</scope>
    <source>
        <strain evidence="2 3">ICMP 19927</strain>
    </source>
</reference>
<evidence type="ECO:0000313" key="2">
    <source>
        <dbReference type="EMBL" id="OSS49357.1"/>
    </source>
</evidence>